<feature type="non-terminal residue" evidence="7">
    <location>
        <position position="134"/>
    </location>
</feature>
<keyword evidence="5" id="KW-0030">Aminoacyl-tRNA synthetase</keyword>
<proteinExistence type="predicted"/>
<organism evidence="7 8">
    <name type="scientific">Haliea salexigens</name>
    <dbReference type="NCBI Taxonomy" id="287487"/>
    <lineage>
        <taxon>Bacteria</taxon>
        <taxon>Pseudomonadati</taxon>
        <taxon>Pseudomonadota</taxon>
        <taxon>Gammaproteobacteria</taxon>
        <taxon>Cellvibrionales</taxon>
        <taxon>Halieaceae</taxon>
        <taxon>Haliea</taxon>
    </lineage>
</organism>
<evidence type="ECO:0000313" key="7">
    <source>
        <dbReference type="EMBL" id="HAN28371.1"/>
    </source>
</evidence>
<dbReference type="Proteomes" id="UP000259273">
    <property type="component" value="Unassembled WGS sequence"/>
</dbReference>
<dbReference type="GO" id="GO:0005524">
    <property type="term" value="F:ATP binding"/>
    <property type="evidence" value="ECO:0007669"/>
    <property type="project" value="UniProtKB-KW"/>
</dbReference>
<dbReference type="GO" id="GO:0002161">
    <property type="term" value="F:aminoacyl-tRNA deacylase activity"/>
    <property type="evidence" value="ECO:0007669"/>
    <property type="project" value="InterPro"/>
</dbReference>
<keyword evidence="3" id="KW-0067">ATP-binding</keyword>
<dbReference type="EC" id="6.1.1.5" evidence="7"/>
<dbReference type="InterPro" id="IPR009008">
    <property type="entry name" value="Val/Leu/Ile-tRNA-synth_edit"/>
</dbReference>
<keyword evidence="2" id="KW-0547">Nucleotide-binding</keyword>
<evidence type="ECO:0000256" key="4">
    <source>
        <dbReference type="ARBA" id="ARBA00022917"/>
    </source>
</evidence>
<gene>
    <name evidence="7" type="primary">ileS</name>
    <name evidence="7" type="ORF">DCP75_11760</name>
</gene>
<dbReference type="PANTHER" id="PTHR42765:SF1">
    <property type="entry name" value="ISOLEUCINE--TRNA LIGASE, MITOCHONDRIAL"/>
    <property type="match status" value="1"/>
</dbReference>
<sequence>KPVHWCLDCGSALAEAEVEYQDKRSTAVDVAFVALDPASIAQACGSDYSGEIAVPIWTTTPWTLPANMAVCLHPNLDYVLLAGNGRALVVAEELAATVAARYGLDGVTVLGRCKGQALEHQRLQHCYQSRDVPV</sequence>
<protein>
    <submittedName>
        <fullName evidence="7">Isoleucine--tRNA ligase</fullName>
        <ecNumber evidence="7">6.1.1.5</ecNumber>
    </submittedName>
</protein>
<dbReference type="AlphaFoldDB" id="A0A3C1KP52"/>
<evidence type="ECO:0000256" key="2">
    <source>
        <dbReference type="ARBA" id="ARBA00022741"/>
    </source>
</evidence>
<accession>A0A3C1KP52</accession>
<keyword evidence="1 7" id="KW-0436">Ligase</keyword>
<evidence type="ECO:0000256" key="3">
    <source>
        <dbReference type="ARBA" id="ARBA00022840"/>
    </source>
</evidence>
<comment type="caution">
    <text evidence="7">The sequence shown here is derived from an EMBL/GenBank/DDBJ whole genome shotgun (WGS) entry which is preliminary data.</text>
</comment>
<keyword evidence="4" id="KW-0648">Protein biosynthesis</keyword>
<dbReference type="SUPFAM" id="SSF50677">
    <property type="entry name" value="ValRS/IleRS/LeuRS editing domain"/>
    <property type="match status" value="1"/>
</dbReference>
<name>A0A3C1KP52_9GAMM</name>
<reference evidence="7 8" key="1">
    <citation type="journal article" date="2018" name="Nat. Biotechnol.">
        <title>A standardized bacterial taxonomy based on genome phylogeny substantially revises the tree of life.</title>
        <authorList>
            <person name="Parks D.H."/>
            <person name="Chuvochina M."/>
            <person name="Waite D.W."/>
            <person name="Rinke C."/>
            <person name="Skarshewski A."/>
            <person name="Chaumeil P.A."/>
            <person name="Hugenholtz P."/>
        </authorList>
    </citation>
    <scope>NUCLEOTIDE SEQUENCE [LARGE SCALE GENOMIC DNA]</scope>
    <source>
        <strain evidence="7">UBA9158</strain>
    </source>
</reference>
<evidence type="ECO:0000313" key="8">
    <source>
        <dbReference type="Proteomes" id="UP000259273"/>
    </source>
</evidence>
<evidence type="ECO:0000256" key="5">
    <source>
        <dbReference type="ARBA" id="ARBA00023146"/>
    </source>
</evidence>
<comment type="catalytic activity">
    <reaction evidence="6">
        <text>tRNA(Ile) + L-isoleucine + ATP = L-isoleucyl-tRNA(Ile) + AMP + diphosphate</text>
        <dbReference type="Rhea" id="RHEA:11060"/>
        <dbReference type="Rhea" id="RHEA-COMP:9666"/>
        <dbReference type="Rhea" id="RHEA-COMP:9695"/>
        <dbReference type="ChEBI" id="CHEBI:30616"/>
        <dbReference type="ChEBI" id="CHEBI:33019"/>
        <dbReference type="ChEBI" id="CHEBI:58045"/>
        <dbReference type="ChEBI" id="CHEBI:78442"/>
        <dbReference type="ChEBI" id="CHEBI:78528"/>
        <dbReference type="ChEBI" id="CHEBI:456215"/>
        <dbReference type="EC" id="6.1.1.5"/>
    </reaction>
</comment>
<dbReference type="GO" id="GO:0004822">
    <property type="term" value="F:isoleucine-tRNA ligase activity"/>
    <property type="evidence" value="ECO:0007669"/>
    <property type="project" value="UniProtKB-EC"/>
</dbReference>
<feature type="non-terminal residue" evidence="7">
    <location>
        <position position="1"/>
    </location>
</feature>
<dbReference type="Gene3D" id="3.90.740.10">
    <property type="entry name" value="Valyl/Leucyl/Isoleucyl-tRNA synthetase, editing domain"/>
    <property type="match status" value="1"/>
</dbReference>
<evidence type="ECO:0000256" key="1">
    <source>
        <dbReference type="ARBA" id="ARBA00022598"/>
    </source>
</evidence>
<dbReference type="GO" id="GO:0005829">
    <property type="term" value="C:cytosol"/>
    <property type="evidence" value="ECO:0007669"/>
    <property type="project" value="TreeGrafter"/>
</dbReference>
<evidence type="ECO:0000256" key="6">
    <source>
        <dbReference type="ARBA" id="ARBA00048359"/>
    </source>
</evidence>
<dbReference type="GO" id="GO:0006428">
    <property type="term" value="P:isoleucyl-tRNA aminoacylation"/>
    <property type="evidence" value="ECO:0007669"/>
    <property type="project" value="TreeGrafter"/>
</dbReference>
<dbReference type="EMBL" id="DMND01000157">
    <property type="protein sequence ID" value="HAN28371.1"/>
    <property type="molecule type" value="Genomic_DNA"/>
</dbReference>
<dbReference type="InterPro" id="IPR050081">
    <property type="entry name" value="Ile-tRNA_ligase"/>
</dbReference>
<dbReference type="PANTHER" id="PTHR42765">
    <property type="entry name" value="SOLEUCYL-TRNA SYNTHETASE"/>
    <property type="match status" value="1"/>
</dbReference>